<dbReference type="PANTHER" id="PTHR34295:SF1">
    <property type="entry name" value="BIOTIN TRANSPORTER BIOY"/>
    <property type="match status" value="1"/>
</dbReference>
<feature type="transmembrane region" description="Helical" evidence="3">
    <location>
        <begin position="51"/>
        <end position="73"/>
    </location>
</feature>
<evidence type="ECO:0000256" key="1">
    <source>
        <dbReference type="ARBA" id="ARBA00010692"/>
    </source>
</evidence>
<reference evidence="4 5" key="1">
    <citation type="submission" date="2024-02" db="EMBL/GenBank/DDBJ databases">
        <title>New especies of Spiribacter isolated from saline water.</title>
        <authorList>
            <person name="Leon M.J."/>
            <person name="De La Haba R."/>
            <person name="Sanchez-Porro C."/>
            <person name="Ventosa A."/>
        </authorList>
    </citation>
    <scope>NUCLEOTIDE SEQUENCE [LARGE SCALE GENOMIC DNA]</scope>
    <source>
        <strain evidence="5">ag22IC4-189</strain>
    </source>
</reference>
<evidence type="ECO:0000256" key="2">
    <source>
        <dbReference type="PIRNR" id="PIRNR016661"/>
    </source>
</evidence>
<evidence type="ECO:0000256" key="3">
    <source>
        <dbReference type="SAM" id="Phobius"/>
    </source>
</evidence>
<dbReference type="Proteomes" id="UP001556637">
    <property type="component" value="Unassembled WGS sequence"/>
</dbReference>
<dbReference type="InterPro" id="IPR003784">
    <property type="entry name" value="BioY"/>
</dbReference>
<keyword evidence="3" id="KW-1133">Transmembrane helix</keyword>
<feature type="transmembrane region" description="Helical" evidence="3">
    <location>
        <begin position="126"/>
        <end position="147"/>
    </location>
</feature>
<keyword evidence="5" id="KW-1185">Reference proteome</keyword>
<keyword evidence="3" id="KW-0812">Transmembrane</keyword>
<feature type="transmembrane region" description="Helical" evidence="3">
    <location>
        <begin position="93"/>
        <end position="114"/>
    </location>
</feature>
<organism evidence="4 5">
    <name type="scientific">Spiribacter insolitus</name>
    <dbReference type="NCBI Taxonomy" id="3122417"/>
    <lineage>
        <taxon>Bacteria</taxon>
        <taxon>Pseudomonadati</taxon>
        <taxon>Pseudomonadota</taxon>
        <taxon>Gammaproteobacteria</taxon>
        <taxon>Chromatiales</taxon>
        <taxon>Ectothiorhodospiraceae</taxon>
        <taxon>Spiribacter</taxon>
    </lineage>
</organism>
<proteinExistence type="inferred from homology"/>
<dbReference type="Pfam" id="PF02632">
    <property type="entry name" value="BioY"/>
    <property type="match status" value="1"/>
</dbReference>
<dbReference type="RefSeq" id="WP_367983118.1">
    <property type="nucleotide sequence ID" value="NZ_JBAKFF010000001.1"/>
</dbReference>
<protein>
    <recommendedName>
        <fullName evidence="2">Biotin transporter</fullName>
    </recommendedName>
</protein>
<gene>
    <name evidence="4" type="ORF">V6X30_02815</name>
</gene>
<keyword evidence="2 3" id="KW-0472">Membrane</keyword>
<name>A0ABV3T548_9GAMM</name>
<dbReference type="Gene3D" id="1.10.1760.20">
    <property type="match status" value="1"/>
</dbReference>
<comment type="similarity">
    <text evidence="1 2">Belongs to the BioY family.</text>
</comment>
<feature type="transmembrane region" description="Helical" evidence="3">
    <location>
        <begin position="159"/>
        <end position="181"/>
    </location>
</feature>
<keyword evidence="2" id="KW-0813">Transport</keyword>
<dbReference type="EMBL" id="JBAKFF010000001">
    <property type="protein sequence ID" value="MEX0430332.1"/>
    <property type="molecule type" value="Genomic_DNA"/>
</dbReference>
<dbReference type="PIRSF" id="PIRSF016661">
    <property type="entry name" value="BioY"/>
    <property type="match status" value="1"/>
</dbReference>
<keyword evidence="2" id="KW-1003">Cell membrane</keyword>
<evidence type="ECO:0000313" key="4">
    <source>
        <dbReference type="EMBL" id="MEX0430332.1"/>
    </source>
</evidence>
<comment type="caution">
    <text evidence="4">The sequence shown here is derived from an EMBL/GenBank/DDBJ whole genome shotgun (WGS) entry which is preliminary data.</text>
</comment>
<dbReference type="PANTHER" id="PTHR34295">
    <property type="entry name" value="BIOTIN TRANSPORTER BIOY"/>
    <property type="match status" value="1"/>
</dbReference>
<evidence type="ECO:0000313" key="5">
    <source>
        <dbReference type="Proteomes" id="UP001556637"/>
    </source>
</evidence>
<sequence>MATRTQWMIDEWASQSLTRQVVSVLAGTLLLALSARVQIPFWPVPFSMQTFVVLALGMVYGPVLGAATVLTYLGQGLVGLPVFVAGGGPAYLAGPTGGYLLGMVPAAWIAGELVRRGWGADPIRAVAAAAAGNLAVYALGVSWLAVWLGSLSQAVTAGLLPFLPGAVMKIAGAGLLVWGVMRYAGKRE</sequence>
<comment type="subcellular location">
    <subcellularLocation>
        <location evidence="2">Cell membrane</location>
        <topology evidence="2">Multi-pass membrane protein</topology>
    </subcellularLocation>
</comment>
<accession>A0ABV3T548</accession>